<dbReference type="STRING" id="1037660.A0A066W7E5"/>
<dbReference type="InterPro" id="IPR011990">
    <property type="entry name" value="TPR-like_helical_dom_sf"/>
</dbReference>
<keyword evidence="3" id="KW-0802">TPR repeat</keyword>
<gene>
    <name evidence="5" type="ORF">K437DRAFT_86000</name>
</gene>
<feature type="compositionally biased region" description="Polar residues" evidence="4">
    <location>
        <begin position="379"/>
        <end position="393"/>
    </location>
</feature>
<feature type="compositionally biased region" description="Basic and acidic residues" evidence="4">
    <location>
        <begin position="1103"/>
        <end position="1115"/>
    </location>
</feature>
<feature type="compositionally biased region" description="Polar residues" evidence="4">
    <location>
        <begin position="1055"/>
        <end position="1067"/>
    </location>
</feature>
<dbReference type="AlphaFoldDB" id="A0A066W7E5"/>
<evidence type="ECO:0000256" key="3">
    <source>
        <dbReference type="PROSITE-ProRule" id="PRU00339"/>
    </source>
</evidence>
<reference evidence="5 6" key="1">
    <citation type="submission" date="2014-05" db="EMBL/GenBank/DDBJ databases">
        <title>Draft genome sequence of a rare smut relative, Tilletiaria anomala UBC 951.</title>
        <authorList>
            <consortium name="DOE Joint Genome Institute"/>
            <person name="Toome M."/>
            <person name="Kuo A."/>
            <person name="Henrissat B."/>
            <person name="Lipzen A."/>
            <person name="Tritt A."/>
            <person name="Yoshinaga Y."/>
            <person name="Zane M."/>
            <person name="Barry K."/>
            <person name="Grigoriev I.V."/>
            <person name="Spatafora J.W."/>
            <person name="Aimea M.C."/>
        </authorList>
    </citation>
    <scope>NUCLEOTIDE SEQUENCE [LARGE SCALE GENOMIC DNA]</scope>
    <source>
        <strain evidence="5 6">UBC 951</strain>
    </source>
</reference>
<dbReference type="Gene3D" id="1.25.40.10">
    <property type="entry name" value="Tetratricopeptide repeat domain"/>
    <property type="match status" value="2"/>
</dbReference>
<evidence type="ECO:0000256" key="2">
    <source>
        <dbReference type="ARBA" id="ARBA00038251"/>
    </source>
</evidence>
<protein>
    <submittedName>
        <fullName evidence="5">TPR-like protein</fullName>
    </submittedName>
</protein>
<dbReference type="SMART" id="SM00028">
    <property type="entry name" value="TPR"/>
    <property type="match status" value="5"/>
</dbReference>
<dbReference type="PROSITE" id="PS50005">
    <property type="entry name" value="TPR"/>
    <property type="match status" value="1"/>
</dbReference>
<dbReference type="EMBL" id="JMSN01000025">
    <property type="protein sequence ID" value="KDN48453.1"/>
    <property type="molecule type" value="Genomic_DNA"/>
</dbReference>
<dbReference type="InterPro" id="IPR051722">
    <property type="entry name" value="Endocytosis_PI4K-reg_protein"/>
</dbReference>
<accession>A0A066W7E5</accession>
<dbReference type="SUPFAM" id="SSF48452">
    <property type="entry name" value="TPR-like"/>
    <property type="match status" value="2"/>
</dbReference>
<dbReference type="PANTHER" id="PTHR23083">
    <property type="entry name" value="TETRATRICOPEPTIDE REPEAT PROTEIN, TPR"/>
    <property type="match status" value="1"/>
</dbReference>
<feature type="region of interest" description="Disordered" evidence="4">
    <location>
        <begin position="520"/>
        <end position="545"/>
    </location>
</feature>
<evidence type="ECO:0000256" key="1">
    <source>
        <dbReference type="ARBA" id="ARBA00002550"/>
    </source>
</evidence>
<comment type="function">
    <text evidence="1">Involved in endocytosis.</text>
</comment>
<organism evidence="5 6">
    <name type="scientific">Tilletiaria anomala (strain ATCC 24038 / CBS 436.72 / UBC 951)</name>
    <dbReference type="NCBI Taxonomy" id="1037660"/>
    <lineage>
        <taxon>Eukaryota</taxon>
        <taxon>Fungi</taxon>
        <taxon>Dikarya</taxon>
        <taxon>Basidiomycota</taxon>
        <taxon>Ustilaginomycotina</taxon>
        <taxon>Exobasidiomycetes</taxon>
        <taxon>Georgefischeriales</taxon>
        <taxon>Tilletiariaceae</taxon>
        <taxon>Tilletiaria</taxon>
    </lineage>
</organism>
<dbReference type="InterPro" id="IPR019734">
    <property type="entry name" value="TPR_rpt"/>
</dbReference>
<dbReference type="InParanoid" id="A0A066W7E5"/>
<comment type="caution">
    <text evidence="5">The sequence shown here is derived from an EMBL/GenBank/DDBJ whole genome shotgun (WGS) entry which is preliminary data.</text>
</comment>
<dbReference type="GeneID" id="25267885"/>
<dbReference type="OMA" id="CNGDWQA"/>
<keyword evidence="6" id="KW-1185">Reference proteome</keyword>
<feature type="region of interest" description="Disordered" evidence="4">
    <location>
        <begin position="1055"/>
        <end position="1115"/>
    </location>
</feature>
<dbReference type="Proteomes" id="UP000027361">
    <property type="component" value="Unassembled WGS sequence"/>
</dbReference>
<feature type="repeat" description="TPR" evidence="3">
    <location>
        <begin position="1144"/>
        <end position="1177"/>
    </location>
</feature>
<evidence type="ECO:0000313" key="5">
    <source>
        <dbReference type="EMBL" id="KDN48453.1"/>
    </source>
</evidence>
<evidence type="ECO:0000256" key="4">
    <source>
        <dbReference type="SAM" id="MobiDB-lite"/>
    </source>
</evidence>
<dbReference type="PANTHER" id="PTHR23083:SF464">
    <property type="entry name" value="TETRATRICOPEPTIDE REPEAT DOMAIN 7, ISOFORM A"/>
    <property type="match status" value="1"/>
</dbReference>
<proteinExistence type="inferred from homology"/>
<dbReference type="RefSeq" id="XP_013244109.1">
    <property type="nucleotide sequence ID" value="XM_013388655.1"/>
</dbReference>
<dbReference type="HOGENOM" id="CLU_284857_0_0_1"/>
<dbReference type="OrthoDB" id="29013at2759"/>
<name>A0A066W7E5_TILAU</name>
<feature type="region of interest" description="Disordered" evidence="4">
    <location>
        <begin position="365"/>
        <end position="393"/>
    </location>
</feature>
<sequence length="1190" mass="128048">MSKFSSKGEQYAAELASARLRGEWATSEIGNSSTSASGGSSSAAVAAASGKKTAEWSELLRKFIKHNPDSKLVADVAAAEQELRVQLATFYASQGYGDHSHAQDSAAPTHKDTTTFPPVASDSVYASSIVRAVEKLAMLQQQQAKTEVQRNAIAPIHALGLHALGRDEDAVALLHDARFIESLQIDDLKDVRNSEDYTVALLMMGFVVYGMANERLHHADPSAGYAPFAFAGYARAIDLHEGVRGGKAANALRGLSADEIERWAENALYRNALLSVREGDMTLGLNALRAYQAHAGRWPSDFRIVQRSVIYRTYLQALNRSVEESNYLEPPSLPPKSTNDPRSQAYQFNVVQAVASRVSVRNFARERTRRDSQRPVTPGVTSHAITSRTVSTRRPNKHLALRPGSTVWSNEMLTVSLLASSAIKRGSAFPKAGRLNAAALDLADALVRGWELDGEKGGADADELAQTLYTLAKLSFGSQRIARSLVRVLAAAELYDEAKLALELYVKLVDKSRQADAAQSDALASETSEGKRVNGGGAPATANGMVNGTEKHAKDLAHDADDAKTYVCMLAFGSRLCCKYLCAFADADKFARKALEIAQKDKQLSDKAAVPSLLAQLKRVAGTARSALAIAEGSPLTRSQTQQEALALLLEAADLDAQSAETFYHLAFVQAELRDVAAATVSARRAVELEPASIEPWHLLTLLLSCNKDYKGALTLAEVALEQAEKDDGHDQSFTTKEGLQSRAVVNGVSVAGPTEVRTALLSYDYPPRGSERAESILRLLTTHNALEEVVEGTEAAIEGQKEIFTFFHDRIATDATLRNARAGNTTLPKTNTVSSAKMDNDYGISTQKRSSRLSTLLHIHSPSVHVSGVAAVRAASAAPDARTATLEGGTRYGTVTGLGQSGAWNVRSTTLSLNAVTFGTRSSRALTIALPPPAATDVSAGDGEDWSPESQRFALHARRETDMLSSLWLMSAATFRRAGKLSECRIAVQEAERIAPNNPSVWLQLALWFVESDNIGLATSSLYKALACKGDHIASSVHLARIFLSNPDSIPATSHDSSAFTPSAQMPTPVPRPGVKHDFLDSPQSRSIGVSPKVKDYSPGGKETHFKSTAETTASRETKKLTALSLAEGLLNTTTASSGWDVPEAWLFIGHVAQKTGRPERAAECLRYALALEETKPIQPLSIALERTT</sequence>
<evidence type="ECO:0000313" key="6">
    <source>
        <dbReference type="Proteomes" id="UP000027361"/>
    </source>
</evidence>
<comment type="similarity">
    <text evidence="2">Belongs to the YPP1 family.</text>
</comment>